<protein>
    <recommendedName>
        <fullName evidence="4">Oxidoreductase-like protein</fullName>
    </recommendedName>
</protein>
<feature type="region of interest" description="Disordered" evidence="1">
    <location>
        <begin position="234"/>
        <end position="264"/>
    </location>
</feature>
<gene>
    <name evidence="2" type="ORF">BT67DRAFT_491018</name>
</gene>
<evidence type="ECO:0000313" key="3">
    <source>
        <dbReference type="Proteomes" id="UP001304895"/>
    </source>
</evidence>
<proteinExistence type="predicted"/>
<feature type="compositionally biased region" description="Basic and acidic residues" evidence="1">
    <location>
        <begin position="546"/>
        <end position="559"/>
    </location>
</feature>
<dbReference type="EMBL" id="MU853404">
    <property type="protein sequence ID" value="KAK4135988.1"/>
    <property type="molecule type" value="Genomic_DNA"/>
</dbReference>
<sequence>MAAKAQPEARSLSTINYLASNPPQYPYHPEPKESLTLYISRVPGTQDIILSTFRPHKKNVTGEDIATSLYYIHLNSPQDELLAAPPRPDNASPPRSSSESARSAIPRKPLPQSANVPGLEPGPVTAGGPHVPAASLGSGPAIKTLDSLNTESAASYAAAEPQPTEALVDGYRENPMFRNRRSGTPAHASGIMPRTSIVHPSPLANPIQRKALAPRPPSGLLALGGDARVRERPVTPTQLPQTSPTPHWRPDKTPSPGKAGHRPSSLSFSLTIIRRDPASGTQCNVGKITSFHTNVPTPDSACPSLDPENMGMPHTHKIHIRLETSGYAKYRDMPSRASVDAYRPTSGHSYSSQVLRGMGPGPGTDKTAALKPATYGPVEEGFSRQVVMSYGQGWKSNLKNAFQRRDCPPNAGSSSPEDMVPARQFHTRHGSASTVGSVDSADGKPPPTLFTQPGPGLKPRGYVFLSPWDGRCEFRTSTNGRSLKCRHTIDPTSMKLDPREVAQNVRDAQAMGRSRGDELSSALMGAKTVSELRFNLPGGTHRPKVAGRDGGARGGRWDPSRLSGQFNKLLHHGSRSSGEDSDDDDDDYREHDNLGTEDAGGGNRGRRAKLGKLIIHDEGLKMLDLVVAANVGVWWATWGRTA</sequence>
<feature type="region of interest" description="Disordered" evidence="1">
    <location>
        <begin position="175"/>
        <end position="202"/>
    </location>
</feature>
<evidence type="ECO:0000313" key="2">
    <source>
        <dbReference type="EMBL" id="KAK4135988.1"/>
    </source>
</evidence>
<reference evidence="2" key="2">
    <citation type="submission" date="2023-05" db="EMBL/GenBank/DDBJ databases">
        <authorList>
            <consortium name="Lawrence Berkeley National Laboratory"/>
            <person name="Steindorff A."/>
            <person name="Hensen N."/>
            <person name="Bonometti L."/>
            <person name="Westerberg I."/>
            <person name="Brannstrom I.O."/>
            <person name="Guillou S."/>
            <person name="Cros-Aarteil S."/>
            <person name="Calhoun S."/>
            <person name="Haridas S."/>
            <person name="Kuo A."/>
            <person name="Mondo S."/>
            <person name="Pangilinan J."/>
            <person name="Riley R."/>
            <person name="Labutti K."/>
            <person name="Andreopoulos B."/>
            <person name="Lipzen A."/>
            <person name="Chen C."/>
            <person name="Yanf M."/>
            <person name="Daum C."/>
            <person name="Ng V."/>
            <person name="Clum A."/>
            <person name="Ohm R."/>
            <person name="Martin F."/>
            <person name="Silar P."/>
            <person name="Natvig D."/>
            <person name="Lalanne C."/>
            <person name="Gautier V."/>
            <person name="Ament-Velasquez S.L."/>
            <person name="Kruys A."/>
            <person name="Hutchinson M.I."/>
            <person name="Powell A.J."/>
            <person name="Barry K."/>
            <person name="Miller A.N."/>
            <person name="Grigoriev I.V."/>
            <person name="Debuchy R."/>
            <person name="Gladieux P."/>
            <person name="Thoren M.H."/>
            <person name="Johannesson H."/>
        </authorList>
    </citation>
    <scope>NUCLEOTIDE SEQUENCE</scope>
    <source>
        <strain evidence="2">CBS 123565</strain>
    </source>
</reference>
<name>A0AAN6UN67_9PEZI</name>
<dbReference type="AlphaFoldDB" id="A0AAN6UN67"/>
<feature type="compositionally biased region" description="Low complexity" evidence="1">
    <location>
        <begin position="234"/>
        <end position="246"/>
    </location>
</feature>
<reference evidence="2" key="1">
    <citation type="journal article" date="2023" name="Mol. Phylogenet. Evol.">
        <title>Genome-scale phylogeny and comparative genomics of the fungal order Sordariales.</title>
        <authorList>
            <person name="Hensen N."/>
            <person name="Bonometti L."/>
            <person name="Westerberg I."/>
            <person name="Brannstrom I.O."/>
            <person name="Guillou S."/>
            <person name="Cros-Aarteil S."/>
            <person name="Calhoun S."/>
            <person name="Haridas S."/>
            <person name="Kuo A."/>
            <person name="Mondo S."/>
            <person name="Pangilinan J."/>
            <person name="Riley R."/>
            <person name="LaButti K."/>
            <person name="Andreopoulos B."/>
            <person name="Lipzen A."/>
            <person name="Chen C."/>
            <person name="Yan M."/>
            <person name="Daum C."/>
            <person name="Ng V."/>
            <person name="Clum A."/>
            <person name="Steindorff A."/>
            <person name="Ohm R.A."/>
            <person name="Martin F."/>
            <person name="Silar P."/>
            <person name="Natvig D.O."/>
            <person name="Lalanne C."/>
            <person name="Gautier V."/>
            <person name="Ament-Velasquez S.L."/>
            <person name="Kruys A."/>
            <person name="Hutchinson M.I."/>
            <person name="Powell A.J."/>
            <person name="Barry K."/>
            <person name="Miller A.N."/>
            <person name="Grigoriev I.V."/>
            <person name="Debuchy R."/>
            <person name="Gladieux P."/>
            <person name="Hiltunen Thoren M."/>
            <person name="Johannesson H."/>
        </authorList>
    </citation>
    <scope>NUCLEOTIDE SEQUENCE</scope>
    <source>
        <strain evidence="2">CBS 123565</strain>
    </source>
</reference>
<organism evidence="2 3">
    <name type="scientific">Trichocladium antarcticum</name>
    <dbReference type="NCBI Taxonomy" id="1450529"/>
    <lineage>
        <taxon>Eukaryota</taxon>
        <taxon>Fungi</taxon>
        <taxon>Dikarya</taxon>
        <taxon>Ascomycota</taxon>
        <taxon>Pezizomycotina</taxon>
        <taxon>Sordariomycetes</taxon>
        <taxon>Sordariomycetidae</taxon>
        <taxon>Sordariales</taxon>
        <taxon>Chaetomiaceae</taxon>
        <taxon>Trichocladium</taxon>
    </lineage>
</organism>
<feature type="region of interest" description="Disordered" evidence="1">
    <location>
        <begin position="338"/>
        <end position="365"/>
    </location>
</feature>
<evidence type="ECO:0008006" key="4">
    <source>
        <dbReference type="Google" id="ProtNLM"/>
    </source>
</evidence>
<keyword evidence="3" id="KW-1185">Reference proteome</keyword>
<comment type="caution">
    <text evidence="2">The sequence shown here is derived from an EMBL/GenBank/DDBJ whole genome shotgun (WGS) entry which is preliminary data.</text>
</comment>
<feature type="region of interest" description="Disordered" evidence="1">
    <location>
        <begin position="80"/>
        <end position="138"/>
    </location>
</feature>
<feature type="region of interest" description="Disordered" evidence="1">
    <location>
        <begin position="534"/>
        <end position="606"/>
    </location>
</feature>
<accession>A0AAN6UN67</accession>
<dbReference type="Proteomes" id="UP001304895">
    <property type="component" value="Unassembled WGS sequence"/>
</dbReference>
<evidence type="ECO:0000256" key="1">
    <source>
        <dbReference type="SAM" id="MobiDB-lite"/>
    </source>
</evidence>
<feature type="region of interest" description="Disordered" evidence="1">
    <location>
        <begin position="428"/>
        <end position="456"/>
    </location>
</feature>
<feature type="compositionally biased region" description="Low complexity" evidence="1">
    <location>
        <begin position="92"/>
        <end position="107"/>
    </location>
</feature>